<feature type="binding site" evidence="9">
    <location>
        <position position="47"/>
    </location>
    <ligand>
        <name>ATP</name>
        <dbReference type="ChEBI" id="CHEBI:30616"/>
    </ligand>
</feature>
<evidence type="ECO:0000256" key="3">
    <source>
        <dbReference type="ARBA" id="ARBA00022723"/>
    </source>
</evidence>
<evidence type="ECO:0000256" key="7">
    <source>
        <dbReference type="ARBA" id="ARBA00022842"/>
    </source>
</evidence>
<feature type="binding site" evidence="9">
    <location>
        <begin position="166"/>
        <end position="167"/>
    </location>
    <ligand>
        <name>ATP</name>
        <dbReference type="ChEBI" id="CHEBI:30616"/>
    </ligand>
</feature>
<dbReference type="PANTHER" id="PTHR43210:SF2">
    <property type="entry name" value="ATP-DEPENDENT DETHIOBIOTIN SYNTHETASE BIOD 2"/>
    <property type="match status" value="1"/>
</dbReference>
<feature type="binding site" evidence="9">
    <location>
        <position position="16"/>
    </location>
    <ligand>
        <name>Mg(2+)</name>
        <dbReference type="ChEBI" id="CHEBI:18420"/>
    </ligand>
</feature>
<keyword evidence="1 9" id="KW-0963">Cytoplasm</keyword>
<keyword evidence="5 9" id="KW-0093">Biotin biosynthesis</keyword>
<dbReference type="InterPro" id="IPR004472">
    <property type="entry name" value="DTB_synth_BioD"/>
</dbReference>
<evidence type="ECO:0000313" key="11">
    <source>
        <dbReference type="Proteomes" id="UP000185860"/>
    </source>
</evidence>
<organism evidence="10 11">
    <name type="scientific">[Phormidium ambiguum] IAM M-71</name>
    <dbReference type="NCBI Taxonomy" id="454136"/>
    <lineage>
        <taxon>Bacteria</taxon>
        <taxon>Bacillati</taxon>
        <taxon>Cyanobacteriota</taxon>
        <taxon>Cyanophyceae</taxon>
        <taxon>Oscillatoriophycideae</taxon>
        <taxon>Aerosakkonematales</taxon>
        <taxon>Aerosakkonemataceae</taxon>
        <taxon>Floridanema</taxon>
    </lineage>
</organism>
<feature type="active site" evidence="9">
    <location>
        <position position="39"/>
    </location>
</feature>
<reference evidence="10 11" key="1">
    <citation type="submission" date="2016-11" db="EMBL/GenBank/DDBJ databases">
        <title>Draft Genome Sequences of Nine Cyanobacterial Strains from Diverse Habitats.</title>
        <authorList>
            <person name="Zhu T."/>
            <person name="Hou S."/>
            <person name="Lu X."/>
            <person name="Hess W.R."/>
        </authorList>
    </citation>
    <scope>NUCLEOTIDE SEQUENCE [LARGE SCALE GENOMIC DNA]</scope>
    <source>
        <strain evidence="10 11">IAM M-71</strain>
    </source>
</reference>
<comment type="caution">
    <text evidence="10">The sequence shown here is derived from an EMBL/GenBank/DDBJ whole genome shotgun (WGS) entry which is preliminary data.</text>
</comment>
<dbReference type="NCBIfam" id="TIGR00347">
    <property type="entry name" value="bioD"/>
    <property type="match status" value="1"/>
</dbReference>
<dbReference type="CDD" id="cd03109">
    <property type="entry name" value="DTBS"/>
    <property type="match status" value="1"/>
</dbReference>
<dbReference type="GO" id="GO:0004141">
    <property type="term" value="F:dethiobiotin synthase activity"/>
    <property type="evidence" value="ECO:0007669"/>
    <property type="project" value="UniProtKB-UniRule"/>
</dbReference>
<feature type="binding site" evidence="9">
    <location>
        <position position="106"/>
    </location>
    <ligand>
        <name>Mg(2+)</name>
        <dbReference type="ChEBI" id="CHEBI:18420"/>
    </ligand>
</feature>
<evidence type="ECO:0000256" key="4">
    <source>
        <dbReference type="ARBA" id="ARBA00022741"/>
    </source>
</evidence>
<gene>
    <name evidence="9" type="primary">bioD</name>
    <name evidence="10" type="ORF">NIES2119_12865</name>
</gene>
<evidence type="ECO:0000256" key="2">
    <source>
        <dbReference type="ARBA" id="ARBA00022598"/>
    </source>
</evidence>
<evidence type="ECO:0000256" key="8">
    <source>
        <dbReference type="ARBA" id="ARBA00047386"/>
    </source>
</evidence>
<dbReference type="UniPathway" id="UPA00078">
    <property type="reaction ID" value="UER00161"/>
</dbReference>
<feature type="binding site" evidence="9">
    <location>
        <begin position="198"/>
        <end position="200"/>
    </location>
    <ligand>
        <name>ATP</name>
        <dbReference type="ChEBI" id="CHEBI:30616"/>
    </ligand>
</feature>
<dbReference type="Proteomes" id="UP000185860">
    <property type="component" value="Unassembled WGS sequence"/>
</dbReference>
<dbReference type="GO" id="GO:0000287">
    <property type="term" value="F:magnesium ion binding"/>
    <property type="evidence" value="ECO:0007669"/>
    <property type="project" value="UniProtKB-UniRule"/>
</dbReference>
<dbReference type="EC" id="6.3.3.3" evidence="9"/>
<evidence type="ECO:0000256" key="6">
    <source>
        <dbReference type="ARBA" id="ARBA00022840"/>
    </source>
</evidence>
<name>A0A1U7IKA5_9CYAN</name>
<dbReference type="Pfam" id="PF13500">
    <property type="entry name" value="AAA_26"/>
    <property type="match status" value="1"/>
</dbReference>
<sequence length="224" mass="24351">MKNLLIAGTDTNAGKTVLTTALFAYLQKYYPHQKVGIFKPLQTGEGDRELYSQLFSLNQSEITPLHYSAPLAPPIAAEKEGKEVDLKIVWQAFTSLQEQKDLVLVEALGGLGSPITYELTVADLARDWALPTVLVVPVKLGCIAQVVANVALAQQSKVKLKGIVLNCVQYISEQEIKELAPIDLIQSLTNVPVLGIIPYLSDAQDVEKLAQVAGNLELENLAIC</sequence>
<comment type="catalytic activity">
    <reaction evidence="8">
        <text>(7R,8S)-8-amino-7-(carboxyamino)nonanoate + ATP = (4R,5S)-dethiobiotin + ADP + phosphate + H(+)</text>
        <dbReference type="Rhea" id="RHEA:63684"/>
        <dbReference type="ChEBI" id="CHEBI:15378"/>
        <dbReference type="ChEBI" id="CHEBI:30616"/>
        <dbReference type="ChEBI" id="CHEBI:43474"/>
        <dbReference type="ChEBI" id="CHEBI:149470"/>
        <dbReference type="ChEBI" id="CHEBI:149473"/>
        <dbReference type="ChEBI" id="CHEBI:456216"/>
    </reaction>
</comment>
<comment type="pathway">
    <text evidence="9">Cofactor biosynthesis; biotin biosynthesis; biotin from 7,8-diaminononanoate: step 1/2.</text>
</comment>
<feature type="binding site" evidence="9">
    <location>
        <begin position="106"/>
        <end position="109"/>
    </location>
    <ligand>
        <name>ATP</name>
        <dbReference type="ChEBI" id="CHEBI:30616"/>
    </ligand>
</feature>
<protein>
    <recommendedName>
        <fullName evidence="9">ATP-dependent dethiobiotin synthetase BioD</fullName>
        <ecNumber evidence="9">6.3.3.3</ecNumber>
    </recommendedName>
    <alternativeName>
        <fullName evidence="9">DTB synthetase</fullName>
        <shortName evidence="9">DTBS</shortName>
    </alternativeName>
    <alternativeName>
        <fullName evidence="9">Dethiobiotin synthase</fullName>
    </alternativeName>
</protein>
<dbReference type="OrthoDB" id="9802097at2"/>
<comment type="caution">
    <text evidence="9">Lacks conserved residue(s) required for the propagation of feature annotation.</text>
</comment>
<keyword evidence="3 9" id="KW-0479">Metal-binding</keyword>
<keyword evidence="4 9" id="KW-0547">Nucleotide-binding</keyword>
<feature type="binding site" evidence="9">
    <location>
        <position position="47"/>
    </location>
    <ligand>
        <name>Mg(2+)</name>
        <dbReference type="ChEBI" id="CHEBI:18420"/>
    </ligand>
</feature>
<keyword evidence="2 9" id="KW-0436">Ligase</keyword>
<evidence type="ECO:0000313" key="10">
    <source>
        <dbReference type="EMBL" id="OKH37591.1"/>
    </source>
</evidence>
<comment type="subunit">
    <text evidence="9">Homodimer.</text>
</comment>
<comment type="subcellular location">
    <subcellularLocation>
        <location evidence="9">Cytoplasm</location>
    </subcellularLocation>
</comment>
<dbReference type="STRING" id="454136.NIES2119_12865"/>
<feature type="binding site" evidence="9">
    <location>
        <begin position="12"/>
        <end position="17"/>
    </location>
    <ligand>
        <name>ATP</name>
        <dbReference type="ChEBI" id="CHEBI:30616"/>
    </ligand>
</feature>
<dbReference type="InterPro" id="IPR027417">
    <property type="entry name" value="P-loop_NTPase"/>
</dbReference>
<dbReference type="PANTHER" id="PTHR43210">
    <property type="entry name" value="DETHIOBIOTIN SYNTHETASE"/>
    <property type="match status" value="1"/>
</dbReference>
<dbReference type="PIRSF" id="PIRSF006755">
    <property type="entry name" value="DTB_synth"/>
    <property type="match status" value="1"/>
</dbReference>
<dbReference type="GO" id="GO:0009102">
    <property type="term" value="P:biotin biosynthetic process"/>
    <property type="evidence" value="ECO:0007669"/>
    <property type="project" value="UniProtKB-UniRule"/>
</dbReference>
<evidence type="ECO:0000256" key="1">
    <source>
        <dbReference type="ARBA" id="ARBA00022490"/>
    </source>
</evidence>
<evidence type="ECO:0000256" key="9">
    <source>
        <dbReference type="HAMAP-Rule" id="MF_00336"/>
    </source>
</evidence>
<dbReference type="GO" id="GO:0005524">
    <property type="term" value="F:ATP binding"/>
    <property type="evidence" value="ECO:0007669"/>
    <property type="project" value="UniProtKB-UniRule"/>
</dbReference>
<keyword evidence="7 9" id="KW-0460">Magnesium</keyword>
<keyword evidence="6 9" id="KW-0067">ATP-binding</keyword>
<dbReference type="RefSeq" id="WP_073593879.1">
    <property type="nucleotide sequence ID" value="NZ_MRCE01000011.1"/>
</dbReference>
<dbReference type="SUPFAM" id="SSF52540">
    <property type="entry name" value="P-loop containing nucleoside triphosphate hydrolases"/>
    <property type="match status" value="1"/>
</dbReference>
<evidence type="ECO:0000256" key="5">
    <source>
        <dbReference type="ARBA" id="ARBA00022756"/>
    </source>
</evidence>
<dbReference type="EMBL" id="MRCE01000011">
    <property type="protein sequence ID" value="OKH37591.1"/>
    <property type="molecule type" value="Genomic_DNA"/>
</dbReference>
<dbReference type="Gene3D" id="3.40.50.300">
    <property type="entry name" value="P-loop containing nucleotide triphosphate hydrolases"/>
    <property type="match status" value="1"/>
</dbReference>
<comment type="catalytic activity">
    <reaction evidence="9">
        <text>(7R,8S)-7,8-diammoniononanoate + CO2 + ATP = (4R,5S)-dethiobiotin + ADP + phosphate + 3 H(+)</text>
        <dbReference type="Rhea" id="RHEA:15805"/>
        <dbReference type="ChEBI" id="CHEBI:15378"/>
        <dbReference type="ChEBI" id="CHEBI:16526"/>
        <dbReference type="ChEBI" id="CHEBI:30616"/>
        <dbReference type="ChEBI" id="CHEBI:43474"/>
        <dbReference type="ChEBI" id="CHEBI:149469"/>
        <dbReference type="ChEBI" id="CHEBI:149473"/>
        <dbReference type="ChEBI" id="CHEBI:456216"/>
        <dbReference type="EC" id="6.3.3.3"/>
    </reaction>
</comment>
<dbReference type="AlphaFoldDB" id="A0A1U7IKA5"/>
<comment type="function">
    <text evidence="9">Catalyzes a mechanistically unusual reaction, the ATP-dependent insertion of CO2 between the N7 and N8 nitrogen atoms of 7,8-diaminopelargonic acid (DAPA, also called 7,8-diammoniononanoate) to form a ureido ring.</text>
</comment>
<dbReference type="GO" id="GO:0005829">
    <property type="term" value="C:cytosol"/>
    <property type="evidence" value="ECO:0007669"/>
    <property type="project" value="TreeGrafter"/>
</dbReference>
<proteinExistence type="inferred from homology"/>
<comment type="cofactor">
    <cofactor evidence="9">
        <name>Mg(2+)</name>
        <dbReference type="ChEBI" id="CHEBI:18420"/>
    </cofactor>
</comment>
<feature type="binding site" evidence="9">
    <location>
        <position position="43"/>
    </location>
    <ligand>
        <name>substrate</name>
    </ligand>
</feature>
<dbReference type="HAMAP" id="MF_00336">
    <property type="entry name" value="BioD"/>
    <property type="match status" value="1"/>
</dbReference>
<comment type="similarity">
    <text evidence="9">Belongs to the dethiobiotin synthetase family.</text>
</comment>
<accession>A0A1U7IKA5</accession>